<organism evidence="1">
    <name type="scientific">Anopheles darlingi</name>
    <name type="common">Mosquito</name>
    <dbReference type="NCBI Taxonomy" id="43151"/>
    <lineage>
        <taxon>Eukaryota</taxon>
        <taxon>Metazoa</taxon>
        <taxon>Ecdysozoa</taxon>
        <taxon>Arthropoda</taxon>
        <taxon>Hexapoda</taxon>
        <taxon>Insecta</taxon>
        <taxon>Pterygota</taxon>
        <taxon>Neoptera</taxon>
        <taxon>Endopterygota</taxon>
        <taxon>Diptera</taxon>
        <taxon>Nematocera</taxon>
        <taxon>Culicoidea</taxon>
        <taxon>Culicidae</taxon>
        <taxon>Anophelinae</taxon>
        <taxon>Anopheles</taxon>
    </lineage>
</organism>
<proteinExistence type="predicted"/>
<protein>
    <submittedName>
        <fullName evidence="1">Putative secreted protein</fullName>
    </submittedName>
</protein>
<sequence length="100" mass="10814">MLTETFSPSGLSLPPFTDGGIRLLLLLLLPPPVFISDTFCSISRSDFGALIREAPRYVTPLKMVQSWSMSDSSSSVSSLRSPSGFMSSFFSVIGLLSMQS</sequence>
<dbReference type="EMBL" id="GGFL01008397">
    <property type="protein sequence ID" value="MBW72575.1"/>
    <property type="molecule type" value="Transcribed_RNA"/>
</dbReference>
<evidence type="ECO:0000313" key="1">
    <source>
        <dbReference type="EMBL" id="MBW72575.1"/>
    </source>
</evidence>
<dbReference type="AlphaFoldDB" id="A0A2M4D4U1"/>
<reference evidence="1" key="1">
    <citation type="submission" date="2018-01" db="EMBL/GenBank/DDBJ databases">
        <title>An insight into the sialome of Amazonian anophelines.</title>
        <authorList>
            <person name="Ribeiro J.M."/>
            <person name="Scarpassa V."/>
            <person name="Calvo E."/>
        </authorList>
    </citation>
    <scope>NUCLEOTIDE SEQUENCE</scope>
</reference>
<accession>A0A2M4D4U1</accession>
<name>A0A2M4D4U1_ANODA</name>